<dbReference type="InParanoid" id="A0A074YXH1"/>
<evidence type="ECO:0000313" key="2">
    <source>
        <dbReference type="Proteomes" id="UP000030641"/>
    </source>
</evidence>
<dbReference type="AlphaFoldDB" id="A0A074YXH1"/>
<organism evidence="1 2">
    <name type="scientific">Aureobasidium subglaciale (strain EXF-2481)</name>
    <name type="common">Aureobasidium pullulans var. subglaciale</name>
    <dbReference type="NCBI Taxonomy" id="1043005"/>
    <lineage>
        <taxon>Eukaryota</taxon>
        <taxon>Fungi</taxon>
        <taxon>Dikarya</taxon>
        <taxon>Ascomycota</taxon>
        <taxon>Pezizomycotina</taxon>
        <taxon>Dothideomycetes</taxon>
        <taxon>Dothideomycetidae</taxon>
        <taxon>Dothideales</taxon>
        <taxon>Saccotheciaceae</taxon>
        <taxon>Aureobasidium</taxon>
    </lineage>
</organism>
<evidence type="ECO:0000313" key="1">
    <source>
        <dbReference type="EMBL" id="KEQ91536.1"/>
    </source>
</evidence>
<protein>
    <submittedName>
        <fullName evidence="1">Uncharacterized protein</fullName>
    </submittedName>
</protein>
<sequence length="158" mass="18405">MSSPRMGAMMRLGEHASRVERIGSAFHSQPFFPRTYLLDRFLGKCLEESLFQSPREFCAKCSKTHFVAVGSTLPNLLAKELFPMILKLMRMGYRAFSSSEDTFERGRCMEHAVQGHDRFMRPRWGCRGKLHVSWERSRAGNKMILLVGWRQDRMEKIN</sequence>
<name>A0A074YXH1_AURSE</name>
<dbReference type="HOGENOM" id="CLU_1669043_0_0_1"/>
<keyword evidence="2" id="KW-1185">Reference proteome</keyword>
<accession>A0A074YXH1</accession>
<reference evidence="1 2" key="1">
    <citation type="journal article" date="2014" name="BMC Genomics">
        <title>Genome sequencing of four Aureobasidium pullulans varieties: biotechnological potential, stress tolerance, and description of new species.</title>
        <authorList>
            <person name="Gostin Ar C."/>
            <person name="Ohm R.A."/>
            <person name="Kogej T."/>
            <person name="Sonjak S."/>
            <person name="Turk M."/>
            <person name="Zajc J."/>
            <person name="Zalar P."/>
            <person name="Grube M."/>
            <person name="Sun H."/>
            <person name="Han J."/>
            <person name="Sharma A."/>
            <person name="Chiniquy J."/>
            <person name="Ngan C.Y."/>
            <person name="Lipzen A."/>
            <person name="Barry K."/>
            <person name="Grigoriev I.V."/>
            <person name="Gunde-Cimerman N."/>
        </authorList>
    </citation>
    <scope>NUCLEOTIDE SEQUENCE [LARGE SCALE GENOMIC DNA]</scope>
    <source>
        <strain evidence="1 2">EXF-2481</strain>
    </source>
</reference>
<proteinExistence type="predicted"/>
<dbReference type="RefSeq" id="XP_013340086.1">
    <property type="nucleotide sequence ID" value="XM_013484632.1"/>
</dbReference>
<dbReference type="EMBL" id="KL584777">
    <property type="protein sequence ID" value="KEQ91536.1"/>
    <property type="molecule type" value="Genomic_DNA"/>
</dbReference>
<dbReference type="Proteomes" id="UP000030641">
    <property type="component" value="Unassembled WGS sequence"/>
</dbReference>
<dbReference type="GeneID" id="25368067"/>
<gene>
    <name evidence="1" type="ORF">AUEXF2481DRAFT_461838</name>
</gene>